<evidence type="ECO:0000313" key="2">
    <source>
        <dbReference type="EMBL" id="RXD49513.1"/>
    </source>
</evidence>
<dbReference type="RefSeq" id="WP_080952969.1">
    <property type="nucleotide sequence ID" value="NZ_CP116309.1"/>
</dbReference>
<dbReference type="Gene3D" id="3.40.50.12780">
    <property type="entry name" value="N-terminal domain of ligase-like"/>
    <property type="match status" value="1"/>
</dbReference>
<protein>
    <recommendedName>
        <fullName evidence="1">AMP-dependent synthetase/ligase domain-containing protein</fullName>
    </recommendedName>
</protein>
<reference evidence="2 3" key="1">
    <citation type="submission" date="2018-02" db="EMBL/GenBank/DDBJ databases">
        <title>Characterization of Xanthomonas diversity in transplant houses and field plants.</title>
        <authorList>
            <person name="Abrahamian P."/>
            <person name="Timilsina S."/>
            <person name="Minsavage G.V."/>
            <person name="Goss E.M."/>
            <person name="Jones J.B."/>
            <person name="Vallad G.E."/>
        </authorList>
    </citation>
    <scope>NUCLEOTIDE SEQUENCE [LARGE SCALE GENOMIC DNA]</scope>
    <source>
        <strain evidence="2 3">GEV2132</strain>
    </source>
</reference>
<evidence type="ECO:0000313" key="3">
    <source>
        <dbReference type="Proteomes" id="UP000289372"/>
    </source>
</evidence>
<gene>
    <name evidence="2" type="ORF">DB769_21075</name>
</gene>
<sequence>MRPVLQSYDAKYFASDLISLGALIRLRLVNSHYKIVVVGCCGGVNDAAIYLGLLVAGLTPLLISPSASVEQARDAANRLDAYIIQASDFQSELKAIQKTGHRKDEEVAARQGLIKILGKSFVLCQTSGTSGPPSMVKHSVANALKNASAHLESVNAKRGAIFVTSLPMSFSFQCLTLVLSAVVCNGTLHVNPDADFQRLSESLRDLEPDFVNFSPAFLRSYCRSEGISSLTKVGCLTVGGASISTPEIEMLKRINASGRTDAFVTYGATECGPRISTARILASRSYPEGVIGSPIRGVDMKISPVGVIMVKTSYLGLFEKKDRRTASCMYESDGWYETGDTGYQDGHFFVVTGRAGRIFSHKDIKIIPEYIESNVCNIPGIHASIVRLEKILGVMHVVCYYQCEKFGMIPVEAVRAHVLNQIPAAQAPTRFCEVPEGITTDTGKLAIQKDFSEAIFYD</sequence>
<evidence type="ECO:0000259" key="1">
    <source>
        <dbReference type="Pfam" id="PF00501"/>
    </source>
</evidence>
<dbReference type="Proteomes" id="UP000289372">
    <property type="component" value="Unassembled WGS sequence"/>
</dbReference>
<dbReference type="PANTHER" id="PTHR24096">
    <property type="entry name" value="LONG-CHAIN-FATTY-ACID--COA LIGASE"/>
    <property type="match status" value="1"/>
</dbReference>
<dbReference type="InterPro" id="IPR042099">
    <property type="entry name" value="ANL_N_sf"/>
</dbReference>
<dbReference type="EMBL" id="PUUL01000142">
    <property type="protein sequence ID" value="RXD49513.1"/>
    <property type="molecule type" value="Genomic_DNA"/>
</dbReference>
<dbReference type="SUPFAM" id="SSF56801">
    <property type="entry name" value="Acetyl-CoA synthetase-like"/>
    <property type="match status" value="1"/>
</dbReference>
<dbReference type="AlphaFoldDB" id="A0AAQ0YK40"/>
<dbReference type="Pfam" id="PF00501">
    <property type="entry name" value="AMP-binding"/>
    <property type="match status" value="1"/>
</dbReference>
<name>A0AAQ0YK40_XANPE</name>
<comment type="caution">
    <text evidence="2">The sequence shown here is derived from an EMBL/GenBank/DDBJ whole genome shotgun (WGS) entry which is preliminary data.</text>
</comment>
<organism evidence="2 3">
    <name type="scientific">Xanthomonas perforans</name>
    <dbReference type="NCBI Taxonomy" id="442694"/>
    <lineage>
        <taxon>Bacteria</taxon>
        <taxon>Pseudomonadati</taxon>
        <taxon>Pseudomonadota</taxon>
        <taxon>Gammaproteobacteria</taxon>
        <taxon>Lysobacterales</taxon>
        <taxon>Lysobacteraceae</taxon>
        <taxon>Xanthomonas</taxon>
    </lineage>
</organism>
<accession>A0AAQ0YK40</accession>
<feature type="domain" description="AMP-dependent synthetase/ligase" evidence="1">
    <location>
        <begin position="111"/>
        <end position="302"/>
    </location>
</feature>
<dbReference type="InterPro" id="IPR000873">
    <property type="entry name" value="AMP-dep_synth/lig_dom"/>
</dbReference>
<proteinExistence type="predicted"/>